<feature type="domain" description="CSN8/PSMD8/EIF3K" evidence="2">
    <location>
        <begin position="95"/>
        <end position="226"/>
    </location>
</feature>
<dbReference type="PANTHER" id="PTHR12387">
    <property type="entry name" value="26S PROTEASOME NON-ATPASE REGULATORY SUBUNIT 8"/>
    <property type="match status" value="1"/>
</dbReference>
<dbReference type="Proteomes" id="UP000887566">
    <property type="component" value="Unplaced"/>
</dbReference>
<dbReference type="GO" id="GO:0005634">
    <property type="term" value="C:nucleus"/>
    <property type="evidence" value="ECO:0007669"/>
    <property type="project" value="TreeGrafter"/>
</dbReference>
<dbReference type="GO" id="GO:0008541">
    <property type="term" value="C:proteasome regulatory particle, lid subcomplex"/>
    <property type="evidence" value="ECO:0007669"/>
    <property type="project" value="TreeGrafter"/>
</dbReference>
<protein>
    <submittedName>
        <fullName evidence="4">CSN8/PSMD8/EIF3K domain-containing protein</fullName>
    </submittedName>
</protein>
<dbReference type="WBParaSite" id="PSAMB.scaffold5346size19103.g26420.t1">
    <property type="protein sequence ID" value="PSAMB.scaffold5346size19103.g26420.t1"/>
    <property type="gene ID" value="PSAMB.scaffold5346size19103.g26420"/>
</dbReference>
<dbReference type="PANTHER" id="PTHR12387:SF0">
    <property type="entry name" value="26S PROTEASOME NON-ATPASE REGULATORY SUBUNIT 8"/>
    <property type="match status" value="1"/>
</dbReference>
<accession>A0A914WUW6</accession>
<evidence type="ECO:0000256" key="1">
    <source>
        <dbReference type="ARBA" id="ARBA00022942"/>
    </source>
</evidence>
<dbReference type="InterPro" id="IPR033464">
    <property type="entry name" value="CSN8_PSD8_EIF3K"/>
</dbReference>
<dbReference type="GO" id="GO:0005829">
    <property type="term" value="C:cytosol"/>
    <property type="evidence" value="ECO:0007669"/>
    <property type="project" value="TreeGrafter"/>
</dbReference>
<organism evidence="3 4">
    <name type="scientific">Plectus sambesii</name>
    <dbReference type="NCBI Taxonomy" id="2011161"/>
    <lineage>
        <taxon>Eukaryota</taxon>
        <taxon>Metazoa</taxon>
        <taxon>Ecdysozoa</taxon>
        <taxon>Nematoda</taxon>
        <taxon>Chromadorea</taxon>
        <taxon>Plectida</taxon>
        <taxon>Plectina</taxon>
        <taxon>Plectoidea</taxon>
        <taxon>Plectidae</taxon>
        <taxon>Plectus</taxon>
    </lineage>
</organism>
<dbReference type="Gene3D" id="1.25.40.990">
    <property type="match status" value="1"/>
</dbReference>
<keyword evidence="1" id="KW-0647">Proteasome</keyword>
<evidence type="ECO:0000313" key="4">
    <source>
        <dbReference type="WBParaSite" id="PSAMB.scaffold5346size19103.g26420.t1"/>
    </source>
</evidence>
<evidence type="ECO:0000313" key="3">
    <source>
        <dbReference type="Proteomes" id="UP000887566"/>
    </source>
</evidence>
<name>A0A914WUW6_9BILA</name>
<evidence type="ECO:0000259" key="2">
    <source>
        <dbReference type="Pfam" id="PF10075"/>
    </source>
</evidence>
<sequence length="259" mass="29549">MASDLKNLHKQLLSEWGKDKRNLKTIGDILTQIKSALFEPKALSELDDQAAITIHRDVLEIDALLTVLSGDVESFEEATEKVNQFYETMANESPNKYQMIGLNLMYLLASSRLSEFHMVLETVGQQLQATNPYISMPVKLEQYLMEGAYNKVVLTEKNLPSPYYMVFVKTMLDTVRKEIAQCVEKSFKRIAGPEAARMLLFTTADEAFEYGKKRGWTLTGDHFVFEDANVNSSHQPKTVETDRLAKQNVYYAKQLEMIV</sequence>
<keyword evidence="3" id="KW-1185">Reference proteome</keyword>
<dbReference type="AlphaFoldDB" id="A0A914WUW6"/>
<reference evidence="4" key="1">
    <citation type="submission" date="2022-11" db="UniProtKB">
        <authorList>
            <consortium name="WormBaseParasite"/>
        </authorList>
    </citation>
    <scope>IDENTIFICATION</scope>
</reference>
<dbReference type="InterPro" id="IPR006746">
    <property type="entry name" value="26S_Psome_Rpn12"/>
</dbReference>
<dbReference type="Pfam" id="PF10075">
    <property type="entry name" value="CSN8_PSD8_EIF3K"/>
    <property type="match status" value="1"/>
</dbReference>
<proteinExistence type="predicted"/>
<dbReference type="GO" id="GO:0043161">
    <property type="term" value="P:proteasome-mediated ubiquitin-dependent protein catabolic process"/>
    <property type="evidence" value="ECO:0007669"/>
    <property type="project" value="TreeGrafter"/>
</dbReference>